<name>A0A9E8MXB5_9FLAO</name>
<organism evidence="1 2">
    <name type="scientific">Lacinutrix neustonica</name>
    <dbReference type="NCBI Taxonomy" id="2980107"/>
    <lineage>
        <taxon>Bacteria</taxon>
        <taxon>Pseudomonadati</taxon>
        <taxon>Bacteroidota</taxon>
        <taxon>Flavobacteriia</taxon>
        <taxon>Flavobacteriales</taxon>
        <taxon>Flavobacteriaceae</taxon>
        <taxon>Lacinutrix</taxon>
    </lineage>
</organism>
<keyword evidence="2" id="KW-1185">Reference proteome</keyword>
<gene>
    <name evidence="1" type="ORF">N7U66_19545</name>
</gene>
<proteinExistence type="predicted"/>
<dbReference type="KEGG" id="lnu:N7U66_19545"/>
<protein>
    <submittedName>
        <fullName evidence="1">Uncharacterized protein</fullName>
    </submittedName>
</protein>
<dbReference type="EMBL" id="CP113088">
    <property type="protein sequence ID" value="WAC01995.1"/>
    <property type="molecule type" value="Genomic_DNA"/>
</dbReference>
<evidence type="ECO:0000313" key="1">
    <source>
        <dbReference type="EMBL" id="WAC01995.1"/>
    </source>
</evidence>
<sequence length="205" mass="24274">MDDETHTNTIFINDNYCLHTKQNPESIENEVKIALSYYPELENTTIRFEFKKEIKKSTMQAQPAFSSFFKRKNKRKYNIFISETVKISGETYLTKKLPTEVLIGWLGHELGHIMDYRNRSNLNLVWFGIKYLFSKNHIIEAERAADTFAVKCGMEHYILKTKDFILNQSDIDEKYIARIKKFYLSPEEIMEIIKQRDLKLAKVLN</sequence>
<reference evidence="1" key="1">
    <citation type="submission" date="2022-11" db="EMBL/GenBank/DDBJ databases">
        <title>Lacinutrix neustonica HL-RS19T sp. nov., isolated from the surface microlayer sample of brackish Lake Shihwa.</title>
        <authorList>
            <person name="Choi J.Y."/>
            <person name="Hwang C.Y."/>
        </authorList>
    </citation>
    <scope>NUCLEOTIDE SEQUENCE</scope>
    <source>
        <strain evidence="1">HL-RS19</strain>
    </source>
</reference>
<dbReference type="RefSeq" id="WP_267676593.1">
    <property type="nucleotide sequence ID" value="NZ_CP113088.1"/>
</dbReference>
<dbReference type="Proteomes" id="UP001164705">
    <property type="component" value="Chromosome"/>
</dbReference>
<accession>A0A9E8MXB5</accession>
<dbReference type="AlphaFoldDB" id="A0A9E8MXB5"/>
<evidence type="ECO:0000313" key="2">
    <source>
        <dbReference type="Proteomes" id="UP001164705"/>
    </source>
</evidence>